<sequence length="389" mass="42718">MKLLVLCIIKSELPRQNKTSFHPCRSSVPYSSAGTLKRDALKESCRFGCSGASKADVTGDEALRHGQTEAALLPQDLLFDSAAAAVALRRLVIKQQPADAPVHPPAHDMWWHQAIECYRQCGSFTCEQGDAIDAPVAGLRGAGGKFRASKINMGRPPHGCDVLQEPLDMPLPNDTWAVHDTVAIASTSRVVQFSQPGSHKHWIATSTCAVRSSTPLDHMTWLLHEAEQDQFQHQSQSKMTCSPDPVKSQHTKARQPPPIRLLLIHFGLIHRTAESTRPAAKPCGLLCSKYTSLSRFDAEQCASEQVSVRKNHSQLLGEASRINLFPSSEDVSSQTRPFEFDGVWSYSSGCCTIKAGEIRWQSGLQTYIQATSDVARRAWRSRASAAHDG</sequence>
<name>A0A812ZJ57_9DINO</name>
<evidence type="ECO:0000313" key="1">
    <source>
        <dbReference type="EMBL" id="CAE7827111.1"/>
    </source>
</evidence>
<dbReference type="Proteomes" id="UP000601435">
    <property type="component" value="Unassembled WGS sequence"/>
</dbReference>
<reference evidence="1" key="1">
    <citation type="submission" date="2021-02" db="EMBL/GenBank/DDBJ databases">
        <authorList>
            <person name="Dougan E. K."/>
            <person name="Rhodes N."/>
            <person name="Thang M."/>
            <person name="Chan C."/>
        </authorList>
    </citation>
    <scope>NUCLEOTIDE SEQUENCE</scope>
</reference>
<evidence type="ECO:0000313" key="2">
    <source>
        <dbReference type="Proteomes" id="UP000601435"/>
    </source>
</evidence>
<dbReference type="AlphaFoldDB" id="A0A812ZJ57"/>
<comment type="caution">
    <text evidence="1">The sequence shown here is derived from an EMBL/GenBank/DDBJ whole genome shotgun (WGS) entry which is preliminary data.</text>
</comment>
<dbReference type="EMBL" id="CAJNJA010047871">
    <property type="protein sequence ID" value="CAE7827111.1"/>
    <property type="molecule type" value="Genomic_DNA"/>
</dbReference>
<dbReference type="OrthoDB" id="427614at2759"/>
<gene>
    <name evidence="1" type="ORF">SNEC2469_LOCUS24685</name>
</gene>
<organism evidence="1 2">
    <name type="scientific">Symbiodinium necroappetens</name>
    <dbReference type="NCBI Taxonomy" id="1628268"/>
    <lineage>
        <taxon>Eukaryota</taxon>
        <taxon>Sar</taxon>
        <taxon>Alveolata</taxon>
        <taxon>Dinophyceae</taxon>
        <taxon>Suessiales</taxon>
        <taxon>Symbiodiniaceae</taxon>
        <taxon>Symbiodinium</taxon>
    </lineage>
</organism>
<proteinExistence type="predicted"/>
<keyword evidence="2" id="KW-1185">Reference proteome</keyword>
<protein>
    <submittedName>
        <fullName evidence="1">Uncharacterized protein</fullName>
    </submittedName>
</protein>
<accession>A0A812ZJ57</accession>